<feature type="transmembrane region" description="Helical" evidence="1">
    <location>
        <begin position="140"/>
        <end position="161"/>
    </location>
</feature>
<proteinExistence type="predicted"/>
<evidence type="ECO:0000313" key="2">
    <source>
        <dbReference type="EMBL" id="MEQ2709867.1"/>
    </source>
</evidence>
<name>A0ABV1IRN7_9FIRM</name>
<keyword evidence="3" id="KW-1185">Reference proteome</keyword>
<evidence type="ECO:0000256" key="1">
    <source>
        <dbReference type="SAM" id="Phobius"/>
    </source>
</evidence>
<comment type="caution">
    <text evidence="2">The sequence shown here is derived from an EMBL/GenBank/DDBJ whole genome shotgun (WGS) entry which is preliminary data.</text>
</comment>
<dbReference type="EMBL" id="JBBNIN010000002">
    <property type="protein sequence ID" value="MEQ2709867.1"/>
    <property type="molecule type" value="Genomic_DNA"/>
</dbReference>
<evidence type="ECO:0000313" key="3">
    <source>
        <dbReference type="Proteomes" id="UP001482154"/>
    </source>
</evidence>
<organism evidence="2 3">
    <name type="scientific">Anaerostipes amylophilus</name>
    <dbReference type="NCBI Taxonomy" id="2981779"/>
    <lineage>
        <taxon>Bacteria</taxon>
        <taxon>Bacillati</taxon>
        <taxon>Bacillota</taxon>
        <taxon>Clostridia</taxon>
        <taxon>Lachnospirales</taxon>
        <taxon>Lachnospiraceae</taxon>
        <taxon>Anaerostipes</taxon>
    </lineage>
</organism>
<keyword evidence="1" id="KW-0812">Transmembrane</keyword>
<reference evidence="2 3" key="1">
    <citation type="submission" date="2024-04" db="EMBL/GenBank/DDBJ databases">
        <title>Human intestinal bacterial collection.</title>
        <authorList>
            <person name="Pauvert C."/>
            <person name="Hitch T.C.A."/>
            <person name="Clavel T."/>
        </authorList>
    </citation>
    <scope>NUCLEOTIDE SEQUENCE [LARGE SCALE GENOMIC DNA]</scope>
    <source>
        <strain evidence="2 3">CLA-AA-H249</strain>
    </source>
</reference>
<gene>
    <name evidence="2" type="ORF">AAAU51_01570</name>
</gene>
<keyword evidence="1" id="KW-0472">Membrane</keyword>
<keyword evidence="1" id="KW-1133">Transmembrane helix</keyword>
<sequence>MTIPMMLGMSVNMIYNLTDTFFIGKLNDTHELAAISLLLPFATFLMAIGNLAAVIYYIICIQREGKQLSVSFMDFKIELAMLKENFSVGFSAMIFDGLLIISSLMFNYYAMKYGDYVLAGLVLIPAIVIGNQLFQLNGVIFSLLVSEAISCMTGCVMYYLIRSK</sequence>
<feature type="transmembrane region" description="Helical" evidence="1">
    <location>
        <begin position="32"/>
        <end position="59"/>
    </location>
</feature>
<feature type="transmembrane region" description="Helical" evidence="1">
    <location>
        <begin position="88"/>
        <end position="109"/>
    </location>
</feature>
<accession>A0ABV1IRN7</accession>
<dbReference type="RefSeq" id="WP_349110120.1">
    <property type="nucleotide sequence ID" value="NZ_JBBNIN010000002.1"/>
</dbReference>
<dbReference type="Proteomes" id="UP001482154">
    <property type="component" value="Unassembled WGS sequence"/>
</dbReference>
<protein>
    <submittedName>
        <fullName evidence="2">Uncharacterized protein</fullName>
    </submittedName>
</protein>
<feature type="transmembrane region" description="Helical" evidence="1">
    <location>
        <begin position="116"/>
        <end position="134"/>
    </location>
</feature>